<dbReference type="RefSeq" id="WP_145346811.1">
    <property type="nucleotide sequence ID" value="NZ_CP036261.1"/>
</dbReference>
<gene>
    <name evidence="2" type="ORF">EC9_34250</name>
</gene>
<keyword evidence="3" id="KW-1185">Reference proteome</keyword>
<feature type="chain" id="PRO_5022100333" description="DUF3352 domain-containing protein" evidence="1">
    <location>
        <begin position="22"/>
        <end position="585"/>
    </location>
</feature>
<evidence type="ECO:0000313" key="3">
    <source>
        <dbReference type="Proteomes" id="UP000319557"/>
    </source>
</evidence>
<feature type="signal peptide" evidence="1">
    <location>
        <begin position="1"/>
        <end position="21"/>
    </location>
</feature>
<dbReference type="EMBL" id="CP036261">
    <property type="protein sequence ID" value="QDS89228.1"/>
    <property type="molecule type" value="Genomic_DNA"/>
</dbReference>
<dbReference type="KEGG" id="ruv:EC9_34250"/>
<dbReference type="AlphaFoldDB" id="A0A517M2X0"/>
<proteinExistence type="predicted"/>
<organism evidence="2 3">
    <name type="scientific">Rosistilla ulvae</name>
    <dbReference type="NCBI Taxonomy" id="1930277"/>
    <lineage>
        <taxon>Bacteria</taxon>
        <taxon>Pseudomonadati</taxon>
        <taxon>Planctomycetota</taxon>
        <taxon>Planctomycetia</taxon>
        <taxon>Pirellulales</taxon>
        <taxon>Pirellulaceae</taxon>
        <taxon>Rosistilla</taxon>
    </lineage>
</organism>
<evidence type="ECO:0008006" key="4">
    <source>
        <dbReference type="Google" id="ProtNLM"/>
    </source>
</evidence>
<reference evidence="2 3" key="1">
    <citation type="submission" date="2019-02" db="EMBL/GenBank/DDBJ databases">
        <title>Deep-cultivation of Planctomycetes and their phenomic and genomic characterization uncovers novel biology.</title>
        <authorList>
            <person name="Wiegand S."/>
            <person name="Jogler M."/>
            <person name="Boedeker C."/>
            <person name="Pinto D."/>
            <person name="Vollmers J."/>
            <person name="Rivas-Marin E."/>
            <person name="Kohn T."/>
            <person name="Peeters S.H."/>
            <person name="Heuer A."/>
            <person name="Rast P."/>
            <person name="Oberbeckmann S."/>
            <person name="Bunk B."/>
            <person name="Jeske O."/>
            <person name="Meyerdierks A."/>
            <person name="Storesund J.E."/>
            <person name="Kallscheuer N."/>
            <person name="Luecker S."/>
            <person name="Lage O.M."/>
            <person name="Pohl T."/>
            <person name="Merkel B.J."/>
            <person name="Hornburger P."/>
            <person name="Mueller R.-W."/>
            <person name="Bruemmer F."/>
            <person name="Labrenz M."/>
            <person name="Spormann A.M."/>
            <person name="Op den Camp H."/>
            <person name="Overmann J."/>
            <person name="Amann R."/>
            <person name="Jetten M.S.M."/>
            <person name="Mascher T."/>
            <person name="Medema M.H."/>
            <person name="Devos D.P."/>
            <person name="Kaster A.-K."/>
            <person name="Ovreas L."/>
            <person name="Rohde M."/>
            <person name="Galperin M.Y."/>
            <person name="Jogler C."/>
        </authorList>
    </citation>
    <scope>NUCLEOTIDE SEQUENCE [LARGE SCALE GENOMIC DNA]</scope>
    <source>
        <strain evidence="2 3">EC9</strain>
    </source>
</reference>
<protein>
    <recommendedName>
        <fullName evidence="4">DUF3352 domain-containing protein</fullName>
    </recommendedName>
</protein>
<evidence type="ECO:0000256" key="1">
    <source>
        <dbReference type="SAM" id="SignalP"/>
    </source>
</evidence>
<evidence type="ECO:0000313" key="2">
    <source>
        <dbReference type="EMBL" id="QDS89228.1"/>
    </source>
</evidence>
<dbReference type="OrthoDB" id="253793at2"/>
<accession>A0A517M2X0</accession>
<keyword evidence="1" id="KW-0732">Signal</keyword>
<sequence precursor="true">MMRFAQQWLLLVLLVAHVAAADPAEHFPDDTRFFVSIANFKSFQEKLAATSMGRLWDSPAMANFRTEFADSEQDFSARLRRAYGFDDKQLKEYASGRLSIAGLESAADELSMSFLIEMSAESAQKMIDEAGRQIVSDGGRASNASFPIAAKIYDMSDDEQVLYAYTDHGLLISGDVAIATRIVSGWADAANWKSLQSVAAYQRMTAAPPRDGEADVRWYADVIRLAVVMNKKEGTVSSAHPDRPPFPLRHGFAGIQGIGGFGWIGDGGFDFLNDIQIDAPPPREKALKSLDFVAGDLTPPAFVHDTTSNAMVNRWNLLSMLSNIGDVYDDVTDAPGAWEATLGDWKNDLGFDLIGGLLPMLEPEIVTHSDYLEAERRERTLIAIPIENPKVQERRVASLIYRFLRNDNKAIRSRLPRQKFDLWEIALEDKQGNSTFTRAGIMVADGRLWISTHATMVQDVVLGSQGKPLAESQEFAAMTQRMEPWTTEQSFMRGFVRGDRDIRHTYEILRSDGLDGLKQAESMYGNMLLMLLKSDEDRPRPDTDFSKLPPFSEVQKYFGMIGSVGNLTDSGWTIVIGAYDREQTD</sequence>
<dbReference type="Proteomes" id="UP000319557">
    <property type="component" value="Chromosome"/>
</dbReference>
<name>A0A517M2X0_9BACT</name>